<feature type="transmembrane region" description="Helical" evidence="1">
    <location>
        <begin position="128"/>
        <end position="149"/>
    </location>
</feature>
<evidence type="ECO:0000313" key="3">
    <source>
        <dbReference type="Proteomes" id="UP000886523"/>
    </source>
</evidence>
<proteinExistence type="predicted"/>
<dbReference type="PANTHER" id="PTHR28228:SF1">
    <property type="entry name" value="SECRETORY COMPONENT PROTEIN SHR3"/>
    <property type="match status" value="1"/>
</dbReference>
<sequence length="181" mass="19627">MGFRHAAVLSATSFFLGVLFISFNVDRRILYGGVRPSEEDYADAFKFYTTFFEAPLAIKALLHAVMGIGLLALVGKLHKWDDSAVFFDGTSLALFLAGVIIYISVTIPTMRTVVVPLPDDSIGDQRDAIAVLAAGNTLIAGCLVGVLGLQAGQEYARRAEIRERKNVEKKEAAAASEKKMQ</sequence>
<keyword evidence="3" id="KW-1185">Reference proteome</keyword>
<organism evidence="2 3">
    <name type="scientific">Hydnum rufescens UP504</name>
    <dbReference type="NCBI Taxonomy" id="1448309"/>
    <lineage>
        <taxon>Eukaryota</taxon>
        <taxon>Fungi</taxon>
        <taxon>Dikarya</taxon>
        <taxon>Basidiomycota</taxon>
        <taxon>Agaricomycotina</taxon>
        <taxon>Agaricomycetes</taxon>
        <taxon>Cantharellales</taxon>
        <taxon>Hydnaceae</taxon>
        <taxon>Hydnum</taxon>
    </lineage>
</organism>
<dbReference type="EMBL" id="MU128929">
    <property type="protein sequence ID" value="KAF9517783.1"/>
    <property type="molecule type" value="Genomic_DNA"/>
</dbReference>
<keyword evidence="1" id="KW-0472">Membrane</keyword>
<keyword evidence="1" id="KW-0812">Transmembrane</keyword>
<dbReference type="GO" id="GO:0051082">
    <property type="term" value="F:unfolded protein binding"/>
    <property type="evidence" value="ECO:0007669"/>
    <property type="project" value="TreeGrafter"/>
</dbReference>
<dbReference type="PANTHER" id="PTHR28228">
    <property type="entry name" value="SECRETORY COMPONENT PROTEIN SHR3"/>
    <property type="match status" value="1"/>
</dbReference>
<dbReference type="Proteomes" id="UP000886523">
    <property type="component" value="Unassembled WGS sequence"/>
</dbReference>
<evidence type="ECO:0000313" key="2">
    <source>
        <dbReference type="EMBL" id="KAF9517783.1"/>
    </source>
</evidence>
<dbReference type="SMART" id="SM00786">
    <property type="entry name" value="SHR3_chaperone"/>
    <property type="match status" value="1"/>
</dbReference>
<dbReference type="AlphaFoldDB" id="A0A9P6B4X1"/>
<dbReference type="GO" id="GO:0006888">
    <property type="term" value="P:endoplasmic reticulum to Golgi vesicle-mediated transport"/>
    <property type="evidence" value="ECO:0007669"/>
    <property type="project" value="TreeGrafter"/>
</dbReference>
<protein>
    <recommendedName>
        <fullName evidence="4">Shr3 amino acid permease chaperone</fullName>
    </recommendedName>
</protein>
<feature type="transmembrane region" description="Helical" evidence="1">
    <location>
        <begin position="56"/>
        <end position="74"/>
    </location>
</feature>
<evidence type="ECO:0008006" key="4">
    <source>
        <dbReference type="Google" id="ProtNLM"/>
    </source>
</evidence>
<gene>
    <name evidence="2" type="ORF">BS47DRAFT_1313827</name>
</gene>
<dbReference type="OrthoDB" id="5229808at2759"/>
<name>A0A9P6B4X1_9AGAM</name>
<accession>A0A9P6B4X1</accession>
<dbReference type="Pfam" id="PF08229">
    <property type="entry name" value="SHR3_chaperone"/>
    <property type="match status" value="1"/>
</dbReference>
<keyword evidence="1" id="KW-1133">Transmembrane helix</keyword>
<feature type="transmembrane region" description="Helical" evidence="1">
    <location>
        <begin position="86"/>
        <end position="108"/>
    </location>
</feature>
<reference evidence="2" key="1">
    <citation type="journal article" date="2020" name="Nat. Commun.">
        <title>Large-scale genome sequencing of mycorrhizal fungi provides insights into the early evolution of symbiotic traits.</title>
        <authorList>
            <person name="Miyauchi S."/>
            <person name="Kiss E."/>
            <person name="Kuo A."/>
            <person name="Drula E."/>
            <person name="Kohler A."/>
            <person name="Sanchez-Garcia M."/>
            <person name="Morin E."/>
            <person name="Andreopoulos B."/>
            <person name="Barry K.W."/>
            <person name="Bonito G."/>
            <person name="Buee M."/>
            <person name="Carver A."/>
            <person name="Chen C."/>
            <person name="Cichocki N."/>
            <person name="Clum A."/>
            <person name="Culley D."/>
            <person name="Crous P.W."/>
            <person name="Fauchery L."/>
            <person name="Girlanda M."/>
            <person name="Hayes R.D."/>
            <person name="Keri Z."/>
            <person name="LaButti K."/>
            <person name="Lipzen A."/>
            <person name="Lombard V."/>
            <person name="Magnuson J."/>
            <person name="Maillard F."/>
            <person name="Murat C."/>
            <person name="Nolan M."/>
            <person name="Ohm R.A."/>
            <person name="Pangilinan J."/>
            <person name="Pereira M.F."/>
            <person name="Perotto S."/>
            <person name="Peter M."/>
            <person name="Pfister S."/>
            <person name="Riley R."/>
            <person name="Sitrit Y."/>
            <person name="Stielow J.B."/>
            <person name="Szollosi G."/>
            <person name="Zifcakova L."/>
            <person name="Stursova M."/>
            <person name="Spatafora J.W."/>
            <person name="Tedersoo L."/>
            <person name="Vaario L.M."/>
            <person name="Yamada A."/>
            <person name="Yan M."/>
            <person name="Wang P."/>
            <person name="Xu J."/>
            <person name="Bruns T."/>
            <person name="Baldrian P."/>
            <person name="Vilgalys R."/>
            <person name="Dunand C."/>
            <person name="Henrissat B."/>
            <person name="Grigoriev I.V."/>
            <person name="Hibbett D."/>
            <person name="Nagy L.G."/>
            <person name="Martin F.M."/>
        </authorList>
    </citation>
    <scope>NUCLEOTIDE SEQUENCE</scope>
    <source>
        <strain evidence="2">UP504</strain>
    </source>
</reference>
<feature type="transmembrane region" description="Helical" evidence="1">
    <location>
        <begin position="7"/>
        <end position="25"/>
    </location>
</feature>
<dbReference type="GO" id="GO:0005789">
    <property type="term" value="C:endoplasmic reticulum membrane"/>
    <property type="evidence" value="ECO:0007669"/>
    <property type="project" value="TreeGrafter"/>
</dbReference>
<evidence type="ECO:0000256" key="1">
    <source>
        <dbReference type="SAM" id="Phobius"/>
    </source>
</evidence>
<dbReference type="InterPro" id="IPR013248">
    <property type="entry name" value="Psh3/Shr3"/>
</dbReference>
<comment type="caution">
    <text evidence="2">The sequence shown here is derived from an EMBL/GenBank/DDBJ whole genome shotgun (WGS) entry which is preliminary data.</text>
</comment>